<evidence type="ECO:0000313" key="6">
    <source>
        <dbReference type="Proteomes" id="UP001057522"/>
    </source>
</evidence>
<sequence length="880" mass="96484">MRIGTNSSYTMLQYYQGKTQNGLNGILAQMNGLKIQYGYQDSSIFNKTLELDYNLTTLTQSKELANNALTFTRHTDTALSELVKNMDNFKSKLVQGANDIHSETSRLAIAQDLQSLRNHFLSIANTSIGGEFIFAGTATTSKPFNSDGSYNGNNATLSALLSSSNSVAYNITGYELFFGSDNDTNRIISTNVPKFNQSALNPQIMDPNHPTGNSEEVYITAEDTLRDLVGDNDSDTNNNDPEVFYITGRRPDGTAFKSKFEMEVAYNDEDQAVKVQDLLDRIGKEFGNTETSQSVEVTLNEWGEIEIKDLTGGRSNIEFYMVSSSYQDPNNRPPINPNGDGVGTADIDTLLNSGAKVNTYVQSPYLGSFSNSQITSVEDYNDHRLHTIPTTFRNHNNEIAKTSTLLTDIFPDGVTQLDLRGISANDADKNPTNNNLNSTFNITPTSTVQDLMDSIKTMYNNQQGANVEVQFSNGKITIIDNNVSQKTPPDQSQDNLPFTGESSLSLTITAQNAGGNVNGFRNDYSVEYDRVGFSKEGSTLTSNVSQIVRDTNEYATMSTKLSEVSGVGLNGHTYNFEVKDVNGTPISGRIEFRDAGSVMIIDSPATINGVDIDGIEIPILNPNGNPPQVAGDPTPADEVTYQQLADTLGIVMNLSNSSQADLQNIFVQGGADFNNPDVKLSYETLISNAKNNVSISLDSSGQMQLKDLNNSPTRMEFMFYDNQSSNFALDANGRVNTTGHPALTFQANNAIIADDPHVDFFKQIDTIIQALEDGTYRPGGSNEYDDSMRNPGIQNALLVFDHLADHVNKAHTKNGAQGNSFKYSIERTESLIVQVKTLRSETIDTDFAETYLQFSTLSLNYQAMLSSIGKISQLSLVNYM</sequence>
<keyword evidence="5" id="KW-0966">Cell projection</keyword>
<comment type="caution">
    <text evidence="5">The sequence shown here is derived from an EMBL/GenBank/DDBJ whole genome shotgun (WGS) entry which is preliminary data.</text>
</comment>
<dbReference type="InterPro" id="IPR001029">
    <property type="entry name" value="Flagellin_N"/>
</dbReference>
<proteinExistence type="predicted"/>
<evidence type="ECO:0000259" key="4">
    <source>
        <dbReference type="Pfam" id="PF00669"/>
    </source>
</evidence>
<keyword evidence="1" id="KW-0843">Virulence</keyword>
<dbReference type="Gene3D" id="1.20.1330.10">
    <property type="entry name" value="f41 fragment of flagellin, N-terminal domain"/>
    <property type="match status" value="2"/>
</dbReference>
<name>A0ABT0TSL9_9HELI</name>
<dbReference type="PANTHER" id="PTHR42792:SF1">
    <property type="entry name" value="FLAGELLAR HOOK-ASSOCIATED PROTEIN 3"/>
    <property type="match status" value="1"/>
</dbReference>
<keyword evidence="6" id="KW-1185">Reference proteome</keyword>
<reference evidence="5" key="1">
    <citation type="submission" date="2022-06" db="EMBL/GenBank/DDBJ databases">
        <title>Helicobacter colisuis sp. nov.</title>
        <authorList>
            <person name="Papic B."/>
            <person name="Gruntar I."/>
        </authorList>
    </citation>
    <scope>NUCLEOTIDE SEQUENCE</scope>
    <source>
        <strain evidence="5">11154-15</strain>
    </source>
</reference>
<dbReference type="SUPFAM" id="SSF64518">
    <property type="entry name" value="Phase 1 flagellin"/>
    <property type="match status" value="1"/>
</dbReference>
<dbReference type="InterPro" id="IPR001492">
    <property type="entry name" value="Flagellin"/>
</dbReference>
<accession>A0ABT0TSL9</accession>
<dbReference type="Pfam" id="PF00669">
    <property type="entry name" value="Flagellin_N"/>
    <property type="match status" value="1"/>
</dbReference>
<keyword evidence="5" id="KW-0969">Cilium</keyword>
<dbReference type="RefSeq" id="WP_250603200.1">
    <property type="nucleotide sequence ID" value="NZ_JAMOKX010000001.1"/>
</dbReference>
<evidence type="ECO:0000256" key="3">
    <source>
        <dbReference type="ARBA" id="ARBA00025928"/>
    </source>
</evidence>
<evidence type="ECO:0000313" key="5">
    <source>
        <dbReference type="EMBL" id="MCL9818685.1"/>
    </source>
</evidence>
<dbReference type="EMBL" id="JAMOKX010000001">
    <property type="protein sequence ID" value="MCL9818685.1"/>
    <property type="molecule type" value="Genomic_DNA"/>
</dbReference>
<organism evidence="5 6">
    <name type="scientific">Helicobacter colisuis</name>
    <dbReference type="NCBI Taxonomy" id="2949739"/>
    <lineage>
        <taxon>Bacteria</taxon>
        <taxon>Pseudomonadati</taxon>
        <taxon>Campylobacterota</taxon>
        <taxon>Epsilonproteobacteria</taxon>
        <taxon>Campylobacterales</taxon>
        <taxon>Helicobacteraceae</taxon>
        <taxon>Helicobacter</taxon>
    </lineage>
</organism>
<dbReference type="PANTHER" id="PTHR42792">
    <property type="entry name" value="FLAGELLIN"/>
    <property type="match status" value="1"/>
</dbReference>
<gene>
    <name evidence="5" type="primary">flgL</name>
    <name evidence="5" type="ORF">NCR95_00600</name>
</gene>
<protein>
    <submittedName>
        <fullName evidence="5">Flagellar hook-associated protein FlgL</fullName>
    </submittedName>
</protein>
<dbReference type="Proteomes" id="UP001057522">
    <property type="component" value="Unassembled WGS sequence"/>
</dbReference>
<evidence type="ECO:0000256" key="2">
    <source>
        <dbReference type="ARBA" id="ARBA00025143"/>
    </source>
</evidence>
<dbReference type="NCBIfam" id="NF006265">
    <property type="entry name" value="PRK08412.1"/>
    <property type="match status" value="1"/>
</dbReference>
<evidence type="ECO:0000256" key="1">
    <source>
        <dbReference type="ARBA" id="ARBA00023026"/>
    </source>
</evidence>
<keyword evidence="5" id="KW-0282">Flagellum</keyword>
<comment type="function">
    <text evidence="2">Flagellin is the subunit protein which polymerizes to form the filaments of bacterial flagella. Important for motility and virulence.</text>
</comment>
<feature type="domain" description="Flagellin N-terminal" evidence="4">
    <location>
        <begin position="3"/>
        <end position="139"/>
    </location>
</feature>
<comment type="subunit">
    <text evidence="3">Heteromer of FlaA and FlaB. FlaB is located proximal to the hook while the remainder of the filament is composed of the predominant FlaA.</text>
</comment>